<evidence type="ECO:0008006" key="3">
    <source>
        <dbReference type="Google" id="ProtNLM"/>
    </source>
</evidence>
<dbReference type="CDD" id="cd01983">
    <property type="entry name" value="SIMIBI"/>
    <property type="match status" value="1"/>
</dbReference>
<comment type="caution">
    <text evidence="1">The sequence shown here is derived from an EMBL/GenBank/DDBJ whole genome shotgun (WGS) entry which is preliminary data.</text>
</comment>
<dbReference type="AlphaFoldDB" id="G7GZX7"/>
<gene>
    <name evidence="1" type="ORF">GOARA_029_00160</name>
</gene>
<dbReference type="Proteomes" id="UP000035088">
    <property type="component" value="Unassembled WGS sequence"/>
</dbReference>
<name>G7GZX7_9ACTN</name>
<evidence type="ECO:0000313" key="1">
    <source>
        <dbReference type="EMBL" id="GAB09152.1"/>
    </source>
</evidence>
<dbReference type="OrthoDB" id="3237545at2"/>
<dbReference type="RefSeq" id="WP_007321229.1">
    <property type="nucleotide sequence ID" value="NZ_BAEE01000029.1"/>
</dbReference>
<dbReference type="InterPro" id="IPR027417">
    <property type="entry name" value="P-loop_NTPase"/>
</dbReference>
<sequence length="179" mass="19531">MAETSVVEVASTLAAGIVAVDGPSGSGKSTFAAALVARLAESGRDALLVSTDEFATWDDPVAWWPELVEGVLMPFRAGADLRYRPRVWEGGAAVVGPEIHRVWRPILVVEGVSSARRAMTPHLDRALWLDGGSPEQRLEAAVAREGEQAREHLVAWQRFEEGWFAVDRTRERCEVVSPS</sequence>
<keyword evidence="2" id="KW-1185">Reference proteome</keyword>
<organism evidence="1 2">
    <name type="scientific">Gordonia araii NBRC 100433</name>
    <dbReference type="NCBI Taxonomy" id="1073574"/>
    <lineage>
        <taxon>Bacteria</taxon>
        <taxon>Bacillati</taxon>
        <taxon>Actinomycetota</taxon>
        <taxon>Actinomycetes</taxon>
        <taxon>Mycobacteriales</taxon>
        <taxon>Gordoniaceae</taxon>
        <taxon>Gordonia</taxon>
    </lineage>
</organism>
<reference evidence="1 2" key="1">
    <citation type="submission" date="2011-11" db="EMBL/GenBank/DDBJ databases">
        <title>Whole genome shotgun sequence of Gordonia araii NBRC 100433.</title>
        <authorList>
            <person name="Yoshida Y."/>
            <person name="Hosoyama A."/>
            <person name="Tsuchikane K."/>
            <person name="Katsumata H."/>
            <person name="Yamazaki S."/>
            <person name="Fujita N."/>
        </authorList>
    </citation>
    <scope>NUCLEOTIDE SEQUENCE [LARGE SCALE GENOMIC DNA]</scope>
    <source>
        <strain evidence="1 2">NBRC 100433</strain>
    </source>
</reference>
<dbReference type="SUPFAM" id="SSF52540">
    <property type="entry name" value="P-loop containing nucleoside triphosphate hydrolases"/>
    <property type="match status" value="1"/>
</dbReference>
<dbReference type="EMBL" id="BAEE01000029">
    <property type="protein sequence ID" value="GAB09152.1"/>
    <property type="molecule type" value="Genomic_DNA"/>
</dbReference>
<dbReference type="Gene3D" id="3.40.50.300">
    <property type="entry name" value="P-loop containing nucleotide triphosphate hydrolases"/>
    <property type="match status" value="1"/>
</dbReference>
<protein>
    <recommendedName>
        <fullName evidence="3">(d)CMP kinase</fullName>
    </recommendedName>
</protein>
<evidence type="ECO:0000313" key="2">
    <source>
        <dbReference type="Proteomes" id="UP000035088"/>
    </source>
</evidence>
<dbReference type="STRING" id="1073574.GOARA_029_00160"/>
<accession>G7GZX7</accession>
<proteinExistence type="predicted"/>